<gene>
    <name evidence="10" type="ORF">DEU29_101100</name>
</gene>
<feature type="transmembrane region" description="Helical" evidence="9">
    <location>
        <begin position="52"/>
        <end position="73"/>
    </location>
</feature>
<evidence type="ECO:0000256" key="2">
    <source>
        <dbReference type="ARBA" id="ARBA00008255"/>
    </source>
</evidence>
<organism evidence="10 11">
    <name type="scientific">Idiomarina aquatica</name>
    <dbReference type="NCBI Taxonomy" id="1327752"/>
    <lineage>
        <taxon>Bacteria</taxon>
        <taxon>Pseudomonadati</taxon>
        <taxon>Pseudomonadota</taxon>
        <taxon>Gammaproteobacteria</taxon>
        <taxon>Alteromonadales</taxon>
        <taxon>Idiomarinaceae</taxon>
        <taxon>Idiomarina</taxon>
    </lineage>
</organism>
<dbReference type="OrthoDB" id="958025at2"/>
<sequence>MRQQSQQPKQGTAELEYLDPDDDAVKPVTVEPAEVREPLPGRPQKRRHLSRWLLLGMLLLLAAVTIESALLIVESFNQHWLLGVLWSGGLSILLLLLIIFVGREFLLLRKLKRRWRRDTQTAQPQQLLNELKHPDLAQAWQQLEQPYWNEQERAERFEKDILSRVDQQAQRIISKRAAETAALVAVSPSSVADMLLLLWRNQRMIADVAACYGVELGYWSRLRLWRQTLANLAYAGLSELAVDLGAQWLSAELMTKLSARAGQGLGAGLLTARLGYQAVNLTRPLPFHYTKRPGYARLQKDILTQLSQLLPGIYRRSKGTENEPQKAGETS</sequence>
<evidence type="ECO:0000256" key="1">
    <source>
        <dbReference type="ARBA" id="ARBA00004429"/>
    </source>
</evidence>
<keyword evidence="4" id="KW-0997">Cell inner membrane</keyword>
<evidence type="ECO:0000256" key="3">
    <source>
        <dbReference type="ARBA" id="ARBA00022475"/>
    </source>
</evidence>
<keyword evidence="11" id="KW-1185">Reference proteome</keyword>
<proteinExistence type="inferred from homology"/>
<evidence type="ECO:0000256" key="6">
    <source>
        <dbReference type="ARBA" id="ARBA00022989"/>
    </source>
</evidence>
<feature type="transmembrane region" description="Helical" evidence="9">
    <location>
        <begin position="85"/>
        <end position="108"/>
    </location>
</feature>
<dbReference type="NCBIfam" id="TIGR01620">
    <property type="entry name" value="hyp_HI0043"/>
    <property type="match status" value="1"/>
</dbReference>
<accession>A0A4R6PQE3</accession>
<dbReference type="InterPro" id="IPR021147">
    <property type="entry name" value="DUF697"/>
</dbReference>
<dbReference type="PANTHER" id="PTHR39342">
    <property type="entry name" value="UPF0283 MEMBRANE PROTEIN YCJF"/>
    <property type="match status" value="1"/>
</dbReference>
<comment type="similarity">
    <text evidence="2">Belongs to the UPF0283 family.</text>
</comment>
<evidence type="ECO:0000256" key="5">
    <source>
        <dbReference type="ARBA" id="ARBA00022692"/>
    </source>
</evidence>
<keyword evidence="5 9" id="KW-0812">Transmembrane</keyword>
<comment type="subcellular location">
    <subcellularLocation>
        <location evidence="1">Cell inner membrane</location>
        <topology evidence="1">Multi-pass membrane protein</topology>
    </subcellularLocation>
</comment>
<evidence type="ECO:0000256" key="7">
    <source>
        <dbReference type="ARBA" id="ARBA00023136"/>
    </source>
</evidence>
<feature type="region of interest" description="Disordered" evidence="8">
    <location>
        <begin position="1"/>
        <end position="23"/>
    </location>
</feature>
<protein>
    <submittedName>
        <fullName evidence="10">Putative membrane protein</fullName>
    </submittedName>
</protein>
<evidence type="ECO:0000313" key="10">
    <source>
        <dbReference type="EMBL" id="TDP40556.1"/>
    </source>
</evidence>
<keyword evidence="6 9" id="KW-1133">Transmembrane helix</keyword>
<evidence type="ECO:0000256" key="4">
    <source>
        <dbReference type="ARBA" id="ARBA00022519"/>
    </source>
</evidence>
<keyword evidence="7 9" id="KW-0472">Membrane</keyword>
<dbReference type="EMBL" id="SNXI01000001">
    <property type="protein sequence ID" value="TDP40556.1"/>
    <property type="molecule type" value="Genomic_DNA"/>
</dbReference>
<dbReference type="GO" id="GO:0005886">
    <property type="term" value="C:plasma membrane"/>
    <property type="evidence" value="ECO:0007669"/>
    <property type="project" value="UniProtKB-SubCell"/>
</dbReference>
<dbReference type="AlphaFoldDB" id="A0A4R6PQE3"/>
<comment type="caution">
    <text evidence="10">The sequence shown here is derived from an EMBL/GenBank/DDBJ whole genome shotgun (WGS) entry which is preliminary data.</text>
</comment>
<evidence type="ECO:0000313" key="11">
    <source>
        <dbReference type="Proteomes" id="UP000295531"/>
    </source>
</evidence>
<name>A0A4R6PQE3_9GAMM</name>
<keyword evidence="3" id="KW-1003">Cell membrane</keyword>
<evidence type="ECO:0000256" key="8">
    <source>
        <dbReference type="SAM" id="MobiDB-lite"/>
    </source>
</evidence>
<dbReference type="InterPro" id="IPR006507">
    <property type="entry name" value="UPF0283"/>
</dbReference>
<evidence type="ECO:0000256" key="9">
    <source>
        <dbReference type="SAM" id="Phobius"/>
    </source>
</evidence>
<feature type="compositionally biased region" description="Polar residues" evidence="8">
    <location>
        <begin position="1"/>
        <end position="10"/>
    </location>
</feature>
<reference evidence="10 11" key="1">
    <citation type="submission" date="2019-03" db="EMBL/GenBank/DDBJ databases">
        <title>Freshwater and sediment microbial communities from various areas in North America, analyzing microbe dynamics in response to fracking.</title>
        <authorList>
            <person name="Lamendella R."/>
        </authorList>
    </citation>
    <scope>NUCLEOTIDE SEQUENCE [LARGE SCALE GENOMIC DNA]</scope>
    <source>
        <strain evidence="10 11">18_TX</strain>
    </source>
</reference>
<dbReference type="Proteomes" id="UP000295531">
    <property type="component" value="Unassembled WGS sequence"/>
</dbReference>
<dbReference type="RefSeq" id="WP_133538240.1">
    <property type="nucleotide sequence ID" value="NZ_SNXI01000001.1"/>
</dbReference>
<dbReference type="PANTHER" id="PTHR39342:SF1">
    <property type="entry name" value="UPF0283 MEMBRANE PROTEIN YCJF"/>
    <property type="match status" value="1"/>
</dbReference>
<dbReference type="Pfam" id="PF05128">
    <property type="entry name" value="DUF697"/>
    <property type="match status" value="1"/>
</dbReference>